<dbReference type="RefSeq" id="XP_505538.1">
    <property type="nucleotide sequence ID" value="XM_505538.3"/>
</dbReference>
<dbReference type="InterPro" id="IPR008659">
    <property type="entry name" value="Kre9/Knh1_C"/>
</dbReference>
<feature type="domain" description="Yeast cell wall synthesis Kre9/Knh1 C-terminal" evidence="6">
    <location>
        <begin position="160"/>
        <end position="252"/>
    </location>
</feature>
<evidence type="ECO:0000256" key="4">
    <source>
        <dbReference type="SAM" id="MobiDB-lite"/>
    </source>
</evidence>
<feature type="region of interest" description="Disordered" evidence="4">
    <location>
        <begin position="249"/>
        <end position="288"/>
    </location>
</feature>
<keyword evidence="3 5" id="KW-0732">Signal</keyword>
<dbReference type="PANTHER" id="PTHR28154:SF1">
    <property type="entry name" value="CELL WALL SYNTHESIS PROTEIN KNH1-RELATED"/>
    <property type="match status" value="1"/>
</dbReference>
<name>A0A1D8NNY3_YARLL</name>
<dbReference type="VEuPathDB" id="FungiDB:YALI1_F23331g"/>
<dbReference type="EMBL" id="CP017558">
    <property type="protein sequence ID" value="AOW07318.1"/>
    <property type="molecule type" value="Genomic_DNA"/>
</dbReference>
<dbReference type="AlphaFoldDB" id="A0A1D8NNY3"/>
<evidence type="ECO:0000256" key="5">
    <source>
        <dbReference type="SAM" id="SignalP"/>
    </source>
</evidence>
<proteinExistence type="inferred from homology"/>
<dbReference type="OMA" id="PEAFAIN"/>
<dbReference type="GO" id="GO:0031505">
    <property type="term" value="P:fungal-type cell wall organization"/>
    <property type="evidence" value="ECO:0007669"/>
    <property type="project" value="TreeGrafter"/>
</dbReference>
<dbReference type="GO" id="GO:0042546">
    <property type="term" value="P:cell wall biogenesis"/>
    <property type="evidence" value="ECO:0007669"/>
    <property type="project" value="InterPro"/>
</dbReference>
<dbReference type="KEGG" id="yli:2908274"/>
<organism evidence="8 9">
    <name type="scientific">Yarrowia lipolytica</name>
    <name type="common">Candida lipolytica</name>
    <dbReference type="NCBI Taxonomy" id="4952"/>
    <lineage>
        <taxon>Eukaryota</taxon>
        <taxon>Fungi</taxon>
        <taxon>Dikarya</taxon>
        <taxon>Ascomycota</taxon>
        <taxon>Saccharomycotina</taxon>
        <taxon>Dipodascomycetes</taxon>
        <taxon>Dipodascales</taxon>
        <taxon>Dipodascales incertae sedis</taxon>
        <taxon>Yarrowia</taxon>
    </lineage>
</organism>
<evidence type="ECO:0000256" key="1">
    <source>
        <dbReference type="ARBA" id="ARBA00004010"/>
    </source>
</evidence>
<evidence type="ECO:0000259" key="7">
    <source>
        <dbReference type="Pfam" id="PF10342"/>
    </source>
</evidence>
<evidence type="ECO:0000256" key="3">
    <source>
        <dbReference type="ARBA" id="ARBA00022729"/>
    </source>
</evidence>
<dbReference type="PANTHER" id="PTHR28154">
    <property type="entry name" value="CELL WALL SYNTHESIS PROTEIN KNH1-RELATED"/>
    <property type="match status" value="1"/>
</dbReference>
<dbReference type="GO" id="GO:0006078">
    <property type="term" value="P:(1-&gt;6)-beta-D-glucan biosynthetic process"/>
    <property type="evidence" value="ECO:0007669"/>
    <property type="project" value="InterPro"/>
</dbReference>
<dbReference type="VEuPathDB" id="FungiDB:YALI0_F17490g"/>
<protein>
    <submittedName>
        <fullName evidence="8">Uncharacterized protein</fullName>
    </submittedName>
</protein>
<reference evidence="8 9" key="1">
    <citation type="journal article" date="2016" name="PLoS ONE">
        <title>Sequence Assembly of Yarrowia lipolytica Strain W29/CLIB89 Shows Transposable Element Diversity.</title>
        <authorList>
            <person name="Magnan C."/>
            <person name="Yu J."/>
            <person name="Chang I."/>
            <person name="Jahn E."/>
            <person name="Kanomata Y."/>
            <person name="Wu J."/>
            <person name="Zeller M."/>
            <person name="Oakes M."/>
            <person name="Baldi P."/>
            <person name="Sandmeyer S."/>
        </authorList>
    </citation>
    <scope>NUCLEOTIDE SEQUENCE [LARGE SCALE GENOMIC DNA]</scope>
    <source>
        <strain evidence="9">CLIB89(W29)</strain>
    </source>
</reference>
<dbReference type="OrthoDB" id="2432613at2759"/>
<dbReference type="GeneID" id="2908274"/>
<dbReference type="Proteomes" id="UP000182444">
    <property type="component" value="Chromosome 1F"/>
</dbReference>
<evidence type="ECO:0000259" key="6">
    <source>
        <dbReference type="Pfam" id="PF05390"/>
    </source>
</evidence>
<evidence type="ECO:0000313" key="8">
    <source>
        <dbReference type="EMBL" id="AOW07318.1"/>
    </source>
</evidence>
<feature type="chain" id="PRO_5043321433" evidence="5">
    <location>
        <begin position="20"/>
        <end position="288"/>
    </location>
</feature>
<comment type="similarity">
    <text evidence="2">Belongs to the KRE9/KNH1 family.</text>
</comment>
<dbReference type="InterPro" id="IPR018466">
    <property type="entry name" value="Kre9/Knh1-like_N"/>
</dbReference>
<dbReference type="eggNOG" id="ENOG502S28F">
    <property type="taxonomic scope" value="Eukaryota"/>
</dbReference>
<evidence type="ECO:0000256" key="2">
    <source>
        <dbReference type="ARBA" id="ARBA00006816"/>
    </source>
</evidence>
<feature type="signal peptide" evidence="5">
    <location>
        <begin position="1"/>
        <end position="19"/>
    </location>
</feature>
<feature type="domain" description="Yeast cell wall synthesis Kre9/Knh1-like N-terminal" evidence="7">
    <location>
        <begin position="25"/>
        <end position="124"/>
    </location>
</feature>
<comment type="function">
    <text evidence="1">Involved in cell wall beta(1-&gt;6) glucan synthesis.</text>
</comment>
<dbReference type="Pfam" id="PF10342">
    <property type="entry name" value="Kre9_KNH"/>
    <property type="match status" value="1"/>
</dbReference>
<gene>
    <name evidence="8" type="ORF">YALI1_F23331g</name>
</gene>
<evidence type="ECO:0000313" key="9">
    <source>
        <dbReference type="Proteomes" id="UP000182444"/>
    </source>
</evidence>
<sequence length="288" mass="30989">MLHLLPQLVLLWLATFVVADISITSPKLGQSFKAGDTIKVSWEDDGDKPPLDDLKGITVTLVTGTSNTDLNPQGLKLKDGITPDSDSVSVTIPASAGGNGYYTIQLYALLANGGYTIHYTNWFEMTGLSGATKALQEDPGQPPAKQISDLSEKAQGDLMASHTVPYGEQSGTIKYAPMQMQPGSTITAKSMSQRFPTSSYTPFLSFAPPPKCTSTDTPGWSYSRGSATNMAPPAPYPSALGWYAASAKSRATPSPMPTVEHHSDQANTQHKKRWFDTDEWLAPKTRSS</sequence>
<dbReference type="InterPro" id="IPR045328">
    <property type="entry name" value="Kre9/Knh1"/>
</dbReference>
<dbReference type="Pfam" id="PF05390">
    <property type="entry name" value="Kre9_KNH1_C"/>
    <property type="match status" value="1"/>
</dbReference>
<dbReference type="GO" id="GO:0005576">
    <property type="term" value="C:extracellular region"/>
    <property type="evidence" value="ECO:0007669"/>
    <property type="project" value="TreeGrafter"/>
</dbReference>
<accession>A0A1D8NNY3</accession>